<accession>A0ABX6GP70</accession>
<sequence>MQIKRIKPMKTCFWSKRLTLARLIITAMDMGYLIKLRGKDMLVFTLQDADTFVEEAFSYSELRSPNKRKDVLKTLIKWSNNGATASWY</sequence>
<name>A0ABX6GP70_9GAMM</name>
<proteinExistence type="predicted"/>
<reference evidence="1 2" key="1">
    <citation type="submission" date="2019-07" db="EMBL/GenBank/DDBJ databases">
        <title>Serratia dokdonensis sp. nov., an elicitor of systemic resistance in Nicotiana Tabacum.</title>
        <authorList>
            <person name="Son J.-S."/>
            <person name="Hwang Y.-J."/>
            <person name="Lee S.-Y."/>
            <person name="Ghim S.-Y."/>
        </authorList>
    </citation>
    <scope>NUCLEOTIDE SEQUENCE [LARGE SCALE GENOMIC DNA]</scope>
    <source>
        <strain evidence="1 2">KUDC3025</strain>
    </source>
</reference>
<keyword evidence="2" id="KW-1185">Reference proteome</keyword>
<evidence type="ECO:0000313" key="1">
    <source>
        <dbReference type="EMBL" id="QHA87995.1"/>
    </source>
</evidence>
<protein>
    <submittedName>
        <fullName evidence="1">Uncharacterized protein</fullName>
    </submittedName>
</protein>
<dbReference type="Proteomes" id="UP000430368">
    <property type="component" value="Chromosome"/>
</dbReference>
<evidence type="ECO:0000313" key="2">
    <source>
        <dbReference type="Proteomes" id="UP000430368"/>
    </source>
</evidence>
<dbReference type="EMBL" id="CP041764">
    <property type="protein sequence ID" value="QHA87995.1"/>
    <property type="molecule type" value="Genomic_DNA"/>
</dbReference>
<organism evidence="1 2">
    <name type="scientific">Serratia rhizosphaerae</name>
    <dbReference type="NCBI Taxonomy" id="2597702"/>
    <lineage>
        <taxon>Bacteria</taxon>
        <taxon>Pseudomonadati</taxon>
        <taxon>Pseudomonadota</taxon>
        <taxon>Gammaproteobacteria</taxon>
        <taxon>Enterobacterales</taxon>
        <taxon>Yersiniaceae</taxon>
        <taxon>Serratia</taxon>
    </lineage>
</organism>
<gene>
    <name evidence="1" type="ORF">FO014_14055</name>
</gene>